<dbReference type="STRING" id="113226.A0A139I109"/>
<comment type="caution">
    <text evidence="1">The sequence shown here is derived from an EMBL/GenBank/DDBJ whole genome shotgun (WGS) entry which is preliminary data.</text>
</comment>
<name>A0A139I109_9PEZI</name>
<organism evidence="1 2">
    <name type="scientific">Pseudocercospora musae</name>
    <dbReference type="NCBI Taxonomy" id="113226"/>
    <lineage>
        <taxon>Eukaryota</taxon>
        <taxon>Fungi</taxon>
        <taxon>Dikarya</taxon>
        <taxon>Ascomycota</taxon>
        <taxon>Pezizomycotina</taxon>
        <taxon>Dothideomycetes</taxon>
        <taxon>Dothideomycetidae</taxon>
        <taxon>Mycosphaerellales</taxon>
        <taxon>Mycosphaerellaceae</taxon>
        <taxon>Pseudocercospora</taxon>
    </lineage>
</organism>
<dbReference type="Proteomes" id="UP000073492">
    <property type="component" value="Unassembled WGS sequence"/>
</dbReference>
<evidence type="ECO:0000313" key="1">
    <source>
        <dbReference type="EMBL" id="KXT08398.1"/>
    </source>
</evidence>
<dbReference type="PANTHER" id="PTHR42085:SF2">
    <property type="entry name" value="F-BOX DOMAIN-CONTAINING PROTEIN"/>
    <property type="match status" value="1"/>
</dbReference>
<dbReference type="AlphaFoldDB" id="A0A139I109"/>
<sequence length="259" mass="29258">MSLNAAFPKFEVDIKGLWTTREEEAQVAKFEEWYKRLKTKSAAREIAAKSKSFCFIDLPAELRNRVYAFAFQNEKRFGEQRSLALLATPAVTRVSKQIRQETLPLFFATTSFRLDVASYLAPNPGGRTGHYTSRARYQNSGKLHIKQEVKKAIRCAGDKALIRNIEFYVCNARDWRARDRIRGIDPSFVVFTAKIKVEKGNLMLDVSLNSSSGDQSGMSDSVAAAMADMKAAIENASTKQDFQGFSLQDLEQIVKILRH</sequence>
<protein>
    <recommendedName>
        <fullName evidence="3">F-box domain-containing protein</fullName>
    </recommendedName>
</protein>
<keyword evidence="2" id="KW-1185">Reference proteome</keyword>
<gene>
    <name evidence="1" type="ORF">AC579_7310</name>
</gene>
<evidence type="ECO:0000313" key="2">
    <source>
        <dbReference type="Proteomes" id="UP000073492"/>
    </source>
</evidence>
<dbReference type="PANTHER" id="PTHR42085">
    <property type="entry name" value="F-BOX DOMAIN-CONTAINING PROTEIN"/>
    <property type="match status" value="1"/>
</dbReference>
<evidence type="ECO:0008006" key="3">
    <source>
        <dbReference type="Google" id="ProtNLM"/>
    </source>
</evidence>
<proteinExistence type="predicted"/>
<dbReference type="OrthoDB" id="4133832at2759"/>
<accession>A0A139I109</accession>
<reference evidence="1 2" key="1">
    <citation type="submission" date="2015-07" db="EMBL/GenBank/DDBJ databases">
        <title>Comparative genomics of the Sigatoka disease complex on banana suggests a link between parallel evolutionary changes in Pseudocercospora fijiensis and Pseudocercospora eumusae and increased virulence on the banana host.</title>
        <authorList>
            <person name="Chang T.-C."/>
            <person name="Salvucci A."/>
            <person name="Crous P.W."/>
            <person name="Stergiopoulos I."/>
        </authorList>
    </citation>
    <scope>NUCLEOTIDE SEQUENCE [LARGE SCALE GENOMIC DNA]</scope>
    <source>
        <strain evidence="1 2">CBS 116634</strain>
    </source>
</reference>
<dbReference type="EMBL" id="LFZO01000453">
    <property type="protein sequence ID" value="KXT08398.1"/>
    <property type="molecule type" value="Genomic_DNA"/>
</dbReference>
<dbReference type="InterPro" id="IPR038883">
    <property type="entry name" value="AN11006-like"/>
</dbReference>